<dbReference type="SUPFAM" id="SSF52172">
    <property type="entry name" value="CheY-like"/>
    <property type="match status" value="1"/>
</dbReference>
<protein>
    <recommendedName>
        <fullName evidence="1">Stage 0 sporulation protein A homolog</fullName>
    </recommendedName>
</protein>
<dbReference type="EMBL" id="BHEO01000001">
    <property type="protein sequence ID" value="GBU03481.1"/>
    <property type="molecule type" value="Genomic_DNA"/>
</dbReference>
<dbReference type="GO" id="GO:0003677">
    <property type="term" value="F:DNA binding"/>
    <property type="evidence" value="ECO:0007669"/>
    <property type="project" value="UniProtKB-KW"/>
</dbReference>
<evidence type="ECO:0000259" key="4">
    <source>
        <dbReference type="PROSITE" id="PS50110"/>
    </source>
</evidence>
<dbReference type="Proteomes" id="UP000702954">
    <property type="component" value="Unassembled WGS sequence"/>
</dbReference>
<dbReference type="SMART" id="SM00850">
    <property type="entry name" value="LytTR"/>
    <property type="match status" value="1"/>
</dbReference>
<evidence type="ECO:0000313" key="9">
    <source>
        <dbReference type="Proteomes" id="UP000294613"/>
    </source>
</evidence>
<sequence length="237" mass="28018">MYNIVICDDEETLIDELKENLIKYAAETNKEFCFFIYHDGSELLQEYRSDYDLIFMDIKMEKLNGLKTAEEIRKMDSTVGLIFLTSLKKYVWRGYEYGAVNYLLKPVKYSVLKMELDRYFARYQGKDEPYVSFQNDNGKYKVLYKNLCYAETDKRNVLLHFEGQQQIIYKNMKEVSSLLLGQPQFACPHQSFVVNMAYVKSVESLELVMTTGEHIPISQPKRKDFMMKLTDFWGDML</sequence>
<dbReference type="InterPro" id="IPR046947">
    <property type="entry name" value="LytR-like"/>
</dbReference>
<dbReference type="PANTHER" id="PTHR37299">
    <property type="entry name" value="TRANSCRIPTIONAL REGULATOR-RELATED"/>
    <property type="match status" value="1"/>
</dbReference>
<dbReference type="SMART" id="SM00448">
    <property type="entry name" value="REC"/>
    <property type="match status" value="1"/>
</dbReference>
<dbReference type="InterPro" id="IPR007492">
    <property type="entry name" value="LytTR_DNA-bd_dom"/>
</dbReference>
<dbReference type="PROSITE" id="PS50110">
    <property type="entry name" value="RESPONSE_REGULATORY"/>
    <property type="match status" value="1"/>
</dbReference>
<evidence type="ECO:0000313" key="7">
    <source>
        <dbReference type="EMBL" id="GBU03711.1"/>
    </source>
</evidence>
<gene>
    <name evidence="7" type="primary">rgbR_2</name>
    <name evidence="6" type="synonym">rgbR_1</name>
    <name evidence="8" type="ORF">EDD74_14027</name>
    <name evidence="6" type="ORF">FAEUMB_00220</name>
    <name evidence="7" type="ORF">FAEUMB_02520</name>
</gene>
<dbReference type="PANTHER" id="PTHR37299:SF1">
    <property type="entry name" value="STAGE 0 SPORULATION PROTEIN A HOMOLOG"/>
    <property type="match status" value="1"/>
</dbReference>
<dbReference type="PROSITE" id="PS50930">
    <property type="entry name" value="HTH_LYTTR"/>
    <property type="match status" value="1"/>
</dbReference>
<evidence type="ECO:0000256" key="1">
    <source>
        <dbReference type="ARBA" id="ARBA00018672"/>
    </source>
</evidence>
<feature type="domain" description="Response regulatory" evidence="4">
    <location>
        <begin position="3"/>
        <end position="120"/>
    </location>
</feature>
<organism evidence="8 9">
    <name type="scientific">Faecalimonas umbilicata</name>
    <dbReference type="NCBI Taxonomy" id="1912855"/>
    <lineage>
        <taxon>Bacteria</taxon>
        <taxon>Bacillati</taxon>
        <taxon>Bacillota</taxon>
        <taxon>Clostridia</taxon>
        <taxon>Lachnospirales</taxon>
        <taxon>Lachnospiraceae</taxon>
        <taxon>Faecalimonas</taxon>
    </lineage>
</organism>
<dbReference type="RefSeq" id="WP_116440871.1">
    <property type="nucleotide sequence ID" value="NZ_BHEO01000001.1"/>
</dbReference>
<dbReference type="Proteomes" id="UP000294613">
    <property type="component" value="Unassembled WGS sequence"/>
</dbReference>
<proteinExistence type="predicted"/>
<dbReference type="InterPro" id="IPR011006">
    <property type="entry name" value="CheY-like_superfamily"/>
</dbReference>
<keyword evidence="10" id="KW-1185">Reference proteome</keyword>
<evidence type="ECO:0000313" key="6">
    <source>
        <dbReference type="EMBL" id="GBU03481.1"/>
    </source>
</evidence>
<feature type="modified residue" description="4-aspartylphosphate" evidence="3">
    <location>
        <position position="57"/>
    </location>
</feature>
<reference evidence="8 9" key="2">
    <citation type="submission" date="2019-03" db="EMBL/GenBank/DDBJ databases">
        <title>Genomic Encyclopedia of Type Strains, Phase IV (KMG-IV): sequencing the most valuable type-strain genomes for metagenomic binning, comparative biology and taxonomic classification.</title>
        <authorList>
            <person name="Goeker M."/>
        </authorList>
    </citation>
    <scope>NUCLEOTIDE SEQUENCE [LARGE SCALE GENOMIC DNA]</scope>
    <source>
        <strain evidence="8 9">DSM 103426</strain>
    </source>
</reference>
<dbReference type="InterPro" id="IPR001789">
    <property type="entry name" value="Sig_transdc_resp-reg_receiver"/>
</dbReference>
<name>A0A4R3J4P1_9FIRM</name>
<evidence type="ECO:0000313" key="10">
    <source>
        <dbReference type="Proteomes" id="UP000702954"/>
    </source>
</evidence>
<evidence type="ECO:0000256" key="3">
    <source>
        <dbReference type="PROSITE-ProRule" id="PRU00169"/>
    </source>
</evidence>
<comment type="caution">
    <text evidence="8">The sequence shown here is derived from an EMBL/GenBank/DDBJ whole genome shotgun (WGS) entry which is preliminary data.</text>
</comment>
<evidence type="ECO:0000256" key="2">
    <source>
        <dbReference type="ARBA" id="ARBA00024867"/>
    </source>
</evidence>
<keyword evidence="3" id="KW-0597">Phosphoprotein</keyword>
<dbReference type="Gene3D" id="3.40.50.2300">
    <property type="match status" value="1"/>
</dbReference>
<dbReference type="Gene3D" id="2.40.50.1020">
    <property type="entry name" value="LytTr DNA-binding domain"/>
    <property type="match status" value="1"/>
</dbReference>
<dbReference type="GO" id="GO:0000156">
    <property type="term" value="F:phosphorelay response regulator activity"/>
    <property type="evidence" value="ECO:0007669"/>
    <property type="project" value="InterPro"/>
</dbReference>
<dbReference type="EMBL" id="SLZV01000040">
    <property type="protein sequence ID" value="TCS60839.1"/>
    <property type="molecule type" value="Genomic_DNA"/>
</dbReference>
<dbReference type="Pfam" id="PF00072">
    <property type="entry name" value="Response_reg"/>
    <property type="match status" value="1"/>
</dbReference>
<reference evidence="6 10" key="1">
    <citation type="journal article" date="2018" name="Int. J. Syst. Evol. Microbiol.">
        <title>Draft Genome Sequence of Faecalimonas umbilicata JCM 30896T, an Acetate-Producing Bacterium Isolated from Human Feces.</title>
        <authorList>
            <person name="Sakamoto M."/>
            <person name="Ikeyama N."/>
            <person name="Yuki M."/>
            <person name="Ohkuma M."/>
        </authorList>
    </citation>
    <scope>NUCLEOTIDE SEQUENCE [LARGE SCALE GENOMIC DNA]</scope>
    <source>
        <strain evidence="6 10">EGH7</strain>
    </source>
</reference>
<dbReference type="EMBL" id="BHEO01000002">
    <property type="protein sequence ID" value="GBU03711.1"/>
    <property type="molecule type" value="Genomic_DNA"/>
</dbReference>
<evidence type="ECO:0000259" key="5">
    <source>
        <dbReference type="PROSITE" id="PS50930"/>
    </source>
</evidence>
<dbReference type="Pfam" id="PF04397">
    <property type="entry name" value="LytTR"/>
    <property type="match status" value="1"/>
</dbReference>
<feature type="domain" description="HTH LytTR-type" evidence="5">
    <location>
        <begin position="140"/>
        <end position="231"/>
    </location>
</feature>
<dbReference type="AlphaFoldDB" id="A0A4R3J4P1"/>
<evidence type="ECO:0000313" key="8">
    <source>
        <dbReference type="EMBL" id="TCS60839.1"/>
    </source>
</evidence>
<accession>A0A4R3J4P1</accession>
<keyword evidence="6" id="KW-0238">DNA-binding</keyword>
<comment type="function">
    <text evidence="2">May play the central regulatory role in sporulation. It may be an element of the effector pathway responsible for the activation of sporulation genes in response to nutritional stress. Spo0A may act in concert with spo0H (a sigma factor) to control the expression of some genes that are critical to the sporulation process.</text>
</comment>